<reference evidence="2 3" key="1">
    <citation type="submission" date="2014-11" db="EMBL/GenBank/DDBJ databases">
        <title>Genetic blueprint of the zoonotic pathogen Toxocara canis.</title>
        <authorList>
            <person name="Zhu X.-Q."/>
            <person name="Korhonen P.K."/>
            <person name="Cai H."/>
            <person name="Young N.D."/>
            <person name="Nejsum P."/>
            <person name="von Samson-Himmelstjerna G."/>
            <person name="Boag P.R."/>
            <person name="Tan P."/>
            <person name="Li Q."/>
            <person name="Min J."/>
            <person name="Yang Y."/>
            <person name="Wang X."/>
            <person name="Fang X."/>
            <person name="Hall R.S."/>
            <person name="Hofmann A."/>
            <person name="Sternberg P.W."/>
            <person name="Jex A.R."/>
            <person name="Gasser R.B."/>
        </authorList>
    </citation>
    <scope>NUCLEOTIDE SEQUENCE [LARGE SCALE GENOMIC DNA]</scope>
    <source>
        <strain evidence="2">PN_DK_2014</strain>
    </source>
</reference>
<protein>
    <submittedName>
        <fullName evidence="2">Uncharacterized protein</fullName>
    </submittedName>
</protein>
<feature type="compositionally biased region" description="Basic and acidic residues" evidence="1">
    <location>
        <begin position="48"/>
        <end position="57"/>
    </location>
</feature>
<sequence length="157" mass="18305">MKAKLISPTRKSKRDGEESSTSRSISTRSLKRRSSRDLLLSSPRQRKERLQRQKELEEINATTPPYAQTDHRNLDRSSRSHRSHSSRSRCIPAKRKQITSVFTGCERNAFSQCYTPTKSAVFIICILRIFHIDRKLLHLRCSEKFNRNVLRASFEDA</sequence>
<name>A0A0B2VQ20_TOXCA</name>
<dbReference type="EMBL" id="JPKZ01001158">
    <property type="protein sequence ID" value="KHN83673.1"/>
    <property type="molecule type" value="Genomic_DNA"/>
</dbReference>
<proteinExistence type="predicted"/>
<accession>A0A0B2VQ20</accession>
<evidence type="ECO:0000313" key="3">
    <source>
        <dbReference type="Proteomes" id="UP000031036"/>
    </source>
</evidence>
<comment type="caution">
    <text evidence="2">The sequence shown here is derived from an EMBL/GenBank/DDBJ whole genome shotgun (WGS) entry which is preliminary data.</text>
</comment>
<dbReference type="Proteomes" id="UP000031036">
    <property type="component" value="Unassembled WGS sequence"/>
</dbReference>
<feature type="compositionally biased region" description="Basic and acidic residues" evidence="1">
    <location>
        <begin position="69"/>
        <end position="78"/>
    </location>
</feature>
<evidence type="ECO:0000313" key="2">
    <source>
        <dbReference type="EMBL" id="KHN83673.1"/>
    </source>
</evidence>
<organism evidence="2 3">
    <name type="scientific">Toxocara canis</name>
    <name type="common">Canine roundworm</name>
    <dbReference type="NCBI Taxonomy" id="6265"/>
    <lineage>
        <taxon>Eukaryota</taxon>
        <taxon>Metazoa</taxon>
        <taxon>Ecdysozoa</taxon>
        <taxon>Nematoda</taxon>
        <taxon>Chromadorea</taxon>
        <taxon>Rhabditida</taxon>
        <taxon>Spirurina</taxon>
        <taxon>Ascaridomorpha</taxon>
        <taxon>Ascaridoidea</taxon>
        <taxon>Toxocaridae</taxon>
        <taxon>Toxocara</taxon>
    </lineage>
</organism>
<feature type="compositionally biased region" description="Basic residues" evidence="1">
    <location>
        <begin position="79"/>
        <end position="91"/>
    </location>
</feature>
<feature type="compositionally biased region" description="Low complexity" evidence="1">
    <location>
        <begin position="19"/>
        <end position="28"/>
    </location>
</feature>
<keyword evidence="3" id="KW-1185">Reference proteome</keyword>
<feature type="region of interest" description="Disordered" evidence="1">
    <location>
        <begin position="1"/>
        <end position="91"/>
    </location>
</feature>
<dbReference type="AlphaFoldDB" id="A0A0B2VQ20"/>
<evidence type="ECO:0000256" key="1">
    <source>
        <dbReference type="SAM" id="MobiDB-lite"/>
    </source>
</evidence>
<gene>
    <name evidence="2" type="ORF">Tcan_09338</name>
</gene>